<gene>
    <name evidence="6" type="ORF">COB21_00230</name>
</gene>
<evidence type="ECO:0000256" key="2">
    <source>
        <dbReference type="ARBA" id="ARBA00022448"/>
    </source>
</evidence>
<dbReference type="PANTHER" id="PTHR42798:SF2">
    <property type="entry name" value="ABC TRANSPORTER ATP-BINDING PROTEIN MG467-RELATED"/>
    <property type="match status" value="1"/>
</dbReference>
<dbReference type="Proteomes" id="UP000218775">
    <property type="component" value="Unassembled WGS sequence"/>
</dbReference>
<keyword evidence="3" id="KW-0547">Nucleotide-binding</keyword>
<protein>
    <submittedName>
        <fullName evidence="6">ABC transporter ATP-binding protein</fullName>
    </submittedName>
</protein>
<keyword evidence="2" id="KW-0813">Transport</keyword>
<evidence type="ECO:0000313" key="6">
    <source>
        <dbReference type="EMBL" id="PCI78760.1"/>
    </source>
</evidence>
<dbReference type="InterPro" id="IPR003439">
    <property type="entry name" value="ABC_transporter-like_ATP-bd"/>
</dbReference>
<evidence type="ECO:0000259" key="5">
    <source>
        <dbReference type="PROSITE" id="PS50893"/>
    </source>
</evidence>
<dbReference type="InterPro" id="IPR027417">
    <property type="entry name" value="P-loop_NTPase"/>
</dbReference>
<dbReference type="InterPro" id="IPR003593">
    <property type="entry name" value="AAA+_ATPase"/>
</dbReference>
<dbReference type="InterPro" id="IPR017911">
    <property type="entry name" value="MacB-like_ATP-bd"/>
</dbReference>
<evidence type="ECO:0000256" key="3">
    <source>
        <dbReference type="ARBA" id="ARBA00022741"/>
    </source>
</evidence>
<keyword evidence="4 6" id="KW-0067">ATP-binding</keyword>
<dbReference type="Pfam" id="PF00005">
    <property type="entry name" value="ABC_tran"/>
    <property type="match status" value="1"/>
</dbReference>
<evidence type="ECO:0000313" key="7">
    <source>
        <dbReference type="Proteomes" id="UP000218775"/>
    </source>
</evidence>
<dbReference type="SUPFAM" id="SSF52540">
    <property type="entry name" value="P-loop containing nucleoside triphosphate hydrolases"/>
    <property type="match status" value="1"/>
</dbReference>
<sequence length="228" mass="24727">MSEKLSLLHVKNLSKSFQSPSKKILFSGVNLSIYPGESIAIIGPSGCGKTTLLHILATLEKASSGSLHFSNKPFSSYSPYFLRNQKMGFIFQNFNLIESLSILDNVLMPAKIAGNAKQAKQKALTLLSALNLAQDATGSVSHLSGGEKQRVAMARALINDPALILADEPTGNLDEETSQSIFSMLIDQTRCHNKSLLLVTHSHSLALLCDKIYTLNIDGLTPVKKEDL</sequence>
<dbReference type="InterPro" id="IPR017871">
    <property type="entry name" value="ABC_transporter-like_CS"/>
</dbReference>
<dbReference type="Gene3D" id="3.40.50.300">
    <property type="entry name" value="P-loop containing nucleotide triphosphate hydrolases"/>
    <property type="match status" value="1"/>
</dbReference>
<name>A0A2A4X880_UNCAE</name>
<comment type="similarity">
    <text evidence="1">Belongs to the ABC transporter superfamily.</text>
</comment>
<accession>A0A2A4X880</accession>
<dbReference type="PANTHER" id="PTHR42798">
    <property type="entry name" value="LIPOPROTEIN-RELEASING SYSTEM ATP-BINDING PROTEIN LOLD"/>
    <property type="match status" value="1"/>
</dbReference>
<dbReference type="GO" id="GO:0005524">
    <property type="term" value="F:ATP binding"/>
    <property type="evidence" value="ECO:0007669"/>
    <property type="project" value="UniProtKB-KW"/>
</dbReference>
<reference evidence="7" key="1">
    <citation type="submission" date="2017-08" db="EMBL/GenBank/DDBJ databases">
        <title>A dynamic microbial community with high functional redundancy inhabits the cold, oxic subseafloor aquifer.</title>
        <authorList>
            <person name="Tully B.J."/>
            <person name="Wheat C.G."/>
            <person name="Glazer B.T."/>
            <person name="Huber J.A."/>
        </authorList>
    </citation>
    <scope>NUCLEOTIDE SEQUENCE [LARGE SCALE GENOMIC DNA]</scope>
</reference>
<comment type="caution">
    <text evidence="6">The sequence shown here is derived from an EMBL/GenBank/DDBJ whole genome shotgun (WGS) entry which is preliminary data.</text>
</comment>
<evidence type="ECO:0000256" key="4">
    <source>
        <dbReference type="ARBA" id="ARBA00022840"/>
    </source>
</evidence>
<dbReference type="EMBL" id="NVUK01000001">
    <property type="protein sequence ID" value="PCI78760.1"/>
    <property type="molecule type" value="Genomic_DNA"/>
</dbReference>
<dbReference type="GO" id="GO:0016887">
    <property type="term" value="F:ATP hydrolysis activity"/>
    <property type="evidence" value="ECO:0007669"/>
    <property type="project" value="InterPro"/>
</dbReference>
<proteinExistence type="inferred from homology"/>
<dbReference type="AlphaFoldDB" id="A0A2A4X880"/>
<dbReference type="SMART" id="SM00382">
    <property type="entry name" value="AAA"/>
    <property type="match status" value="1"/>
</dbReference>
<dbReference type="PROSITE" id="PS00211">
    <property type="entry name" value="ABC_TRANSPORTER_1"/>
    <property type="match status" value="1"/>
</dbReference>
<feature type="domain" description="ABC transporter" evidence="5">
    <location>
        <begin position="8"/>
        <end position="228"/>
    </location>
</feature>
<dbReference type="PROSITE" id="PS50893">
    <property type="entry name" value="ABC_TRANSPORTER_2"/>
    <property type="match status" value="1"/>
</dbReference>
<evidence type="ECO:0000256" key="1">
    <source>
        <dbReference type="ARBA" id="ARBA00005417"/>
    </source>
</evidence>
<organism evidence="6 7">
    <name type="scientific">Aerophobetes bacterium</name>
    <dbReference type="NCBI Taxonomy" id="2030807"/>
    <lineage>
        <taxon>Bacteria</taxon>
        <taxon>Candidatus Aerophobota</taxon>
    </lineage>
</organism>
<dbReference type="CDD" id="cd03255">
    <property type="entry name" value="ABC_MJ0796_LolCDE_FtsE"/>
    <property type="match status" value="1"/>
</dbReference>